<dbReference type="GO" id="GO:0005634">
    <property type="term" value="C:nucleus"/>
    <property type="evidence" value="ECO:0007669"/>
    <property type="project" value="UniProtKB-SubCell"/>
</dbReference>
<dbReference type="Proteomes" id="UP000735302">
    <property type="component" value="Unassembled WGS sequence"/>
</dbReference>
<dbReference type="InterPro" id="IPR003150">
    <property type="entry name" value="DNA-bd_RFX"/>
</dbReference>
<reference evidence="13 14" key="1">
    <citation type="journal article" date="2021" name="Elife">
        <title>Chloroplast acquisition without the gene transfer in kleptoplastic sea slugs, Plakobranchus ocellatus.</title>
        <authorList>
            <person name="Maeda T."/>
            <person name="Takahashi S."/>
            <person name="Yoshida T."/>
            <person name="Shimamura S."/>
            <person name="Takaki Y."/>
            <person name="Nagai Y."/>
            <person name="Toyoda A."/>
            <person name="Suzuki Y."/>
            <person name="Arimoto A."/>
            <person name="Ishii H."/>
            <person name="Satoh N."/>
            <person name="Nishiyama T."/>
            <person name="Hasebe M."/>
            <person name="Maruyama T."/>
            <person name="Minagawa J."/>
            <person name="Obokata J."/>
            <person name="Shigenobu S."/>
        </authorList>
    </citation>
    <scope>NUCLEOTIDE SEQUENCE [LARGE SCALE GENOMIC DNA]</scope>
</reference>
<evidence type="ECO:0000259" key="11">
    <source>
        <dbReference type="Pfam" id="PF02257"/>
    </source>
</evidence>
<dbReference type="GO" id="GO:0030154">
    <property type="term" value="P:cell differentiation"/>
    <property type="evidence" value="ECO:0007669"/>
    <property type="project" value="UniProtKB-KW"/>
</dbReference>
<comment type="subcellular location">
    <subcellularLocation>
        <location evidence="1">Nucleus</location>
    </subcellularLocation>
</comment>
<keyword evidence="4" id="KW-0805">Transcription regulation</keyword>
<protein>
    <recommendedName>
        <fullName evidence="8">DNA-binding protein RFX6</fullName>
    </recommendedName>
    <alternativeName>
        <fullName evidence="9">Regulatory factor X 6</fullName>
    </alternativeName>
</protein>
<keyword evidence="5 13" id="KW-0238">DNA-binding</keyword>
<evidence type="ECO:0000256" key="2">
    <source>
        <dbReference type="ARBA" id="ARBA00022473"/>
    </source>
</evidence>
<accession>A0AAV3Y238</accession>
<proteinExistence type="predicted"/>
<dbReference type="InterPro" id="IPR057321">
    <property type="entry name" value="RFX1-4/6/8-like_BCD"/>
</dbReference>
<dbReference type="PANTHER" id="PTHR12619:SF32">
    <property type="entry name" value="RFX-TYPE WINGED-HELIX DOMAIN-CONTAINING PROTEIN"/>
    <property type="match status" value="1"/>
</dbReference>
<evidence type="ECO:0000256" key="1">
    <source>
        <dbReference type="ARBA" id="ARBA00004123"/>
    </source>
</evidence>
<feature type="domain" description="RFX1-4/6/8-like BCD" evidence="12">
    <location>
        <begin position="409"/>
        <end position="485"/>
    </location>
</feature>
<evidence type="ECO:0000256" key="4">
    <source>
        <dbReference type="ARBA" id="ARBA00023015"/>
    </source>
</evidence>
<dbReference type="SUPFAM" id="SSF46785">
    <property type="entry name" value="Winged helix' DNA-binding domain"/>
    <property type="match status" value="1"/>
</dbReference>
<organism evidence="13 14">
    <name type="scientific">Plakobranchus ocellatus</name>
    <dbReference type="NCBI Taxonomy" id="259542"/>
    <lineage>
        <taxon>Eukaryota</taxon>
        <taxon>Metazoa</taxon>
        <taxon>Spiralia</taxon>
        <taxon>Lophotrochozoa</taxon>
        <taxon>Mollusca</taxon>
        <taxon>Gastropoda</taxon>
        <taxon>Heterobranchia</taxon>
        <taxon>Euthyneura</taxon>
        <taxon>Panpulmonata</taxon>
        <taxon>Sacoglossa</taxon>
        <taxon>Placobranchoidea</taxon>
        <taxon>Plakobranchidae</taxon>
        <taxon>Plakobranchus</taxon>
    </lineage>
</organism>
<dbReference type="GO" id="GO:0000981">
    <property type="term" value="F:DNA-binding transcription factor activity, RNA polymerase II-specific"/>
    <property type="evidence" value="ECO:0007669"/>
    <property type="project" value="TreeGrafter"/>
</dbReference>
<keyword evidence="2" id="KW-0217">Developmental protein</keyword>
<evidence type="ECO:0000313" key="13">
    <source>
        <dbReference type="EMBL" id="GFN76323.1"/>
    </source>
</evidence>
<dbReference type="AlphaFoldDB" id="A0AAV3Y238"/>
<evidence type="ECO:0000256" key="6">
    <source>
        <dbReference type="ARBA" id="ARBA00023163"/>
    </source>
</evidence>
<dbReference type="EMBL" id="BLXT01000370">
    <property type="protein sequence ID" value="GFN76323.1"/>
    <property type="molecule type" value="Genomic_DNA"/>
</dbReference>
<comment type="caution">
    <text evidence="13">The sequence shown here is derived from an EMBL/GenBank/DDBJ whole genome shotgun (WGS) entry which is preliminary data.</text>
</comment>
<dbReference type="GO" id="GO:0000978">
    <property type="term" value="F:RNA polymerase II cis-regulatory region sequence-specific DNA binding"/>
    <property type="evidence" value="ECO:0007669"/>
    <property type="project" value="TreeGrafter"/>
</dbReference>
<dbReference type="InterPro" id="IPR036390">
    <property type="entry name" value="WH_DNA-bd_sf"/>
</dbReference>
<evidence type="ECO:0000256" key="7">
    <source>
        <dbReference type="ARBA" id="ARBA00023242"/>
    </source>
</evidence>
<evidence type="ECO:0000256" key="5">
    <source>
        <dbReference type="ARBA" id="ARBA00023125"/>
    </source>
</evidence>
<dbReference type="Gene3D" id="1.10.10.10">
    <property type="entry name" value="Winged helix-like DNA-binding domain superfamily/Winged helix DNA-binding domain"/>
    <property type="match status" value="1"/>
</dbReference>
<dbReference type="PANTHER" id="PTHR12619">
    <property type="entry name" value="RFX TRANSCRIPTION FACTOR FAMILY"/>
    <property type="match status" value="1"/>
</dbReference>
<evidence type="ECO:0000259" key="12">
    <source>
        <dbReference type="Pfam" id="PF25340"/>
    </source>
</evidence>
<evidence type="ECO:0000256" key="10">
    <source>
        <dbReference type="SAM" id="MobiDB-lite"/>
    </source>
</evidence>
<feature type="region of interest" description="Disordered" evidence="10">
    <location>
        <begin position="543"/>
        <end position="643"/>
    </location>
</feature>
<evidence type="ECO:0000256" key="8">
    <source>
        <dbReference type="ARBA" id="ARBA00072476"/>
    </source>
</evidence>
<name>A0AAV3Y238_9GAST</name>
<evidence type="ECO:0000256" key="9">
    <source>
        <dbReference type="ARBA" id="ARBA00077088"/>
    </source>
</evidence>
<dbReference type="Pfam" id="PF25340">
    <property type="entry name" value="BCD_RFX"/>
    <property type="match status" value="2"/>
</dbReference>
<sequence length="918" mass="103094">MSEGVCLPRCVLYLHYLDLCKRQGFKPAGAATFGKLIRQKFKHITTRRLGTRGQSKYHYYGIGIKESSVYYQAVYTGKGLTRFSGVKIKTEGSNRKYSLSSKTGTLLPNFPNASNFVLPSKECADKMNTFLMMYRTHCQRVLDTIITTNFEENLFIHFWQGYPAHLEVVLKLDITADVIAVCDSVLYKVLLDVLLPHSIQDLPEGLCSDVRALLKVLPNWMENSLEDLVPDNIKAVKHSVLQQFLRSMKRHLSFLKMAQTARPQLVAVDVTTKALNDLDLIDLQPISTQTCFALNERAALNISHVFKVFKDLKHLLRNQTAIDGYTEWLDGLVESCVFRVSYTEWLDGLVESSVFRGSYTEWLDGLVESCVFRVSYTEWLDGLVESCMFGISYTEWLDGVVESCVIGVSYTEWLDGLVKSCVIGSRRPVSADLKERAGRFLMRWTMFGALTMKDLTLNNSKSFSFLHLLKLTLDEYVLLVLETQADRDRQTTIQARLQARMKNTAFLHLLKLTLDEYVLLVLETRADRDRQATIQARLQARMKNTGDTDQSLWPSVTTNNTESVHYESPRPSVCGGEEPHVDSPYSKSQRRPPTTDDIGACSRPRSAIPTGADNRLSPEENAGVNDVLNSNVDSSNSSSTNWAPNSSFSAVQHSASDSILQPSRINVNLPNPLPTLSPIAKNFPSTYERTGPYVPSFHFNAAYSDYVNHTYSQTSHPQSHYSPVEYTPQQHHPFHHSISYNMAVNPSSPAPPPYWASTNSSASFNGDFPYHHLSYAYRRNLTPAYDIYTRDGLHQPHPNSGLENRGFLAPSCDPSGRPAAMYYHSRAHDNFQLGSSLSSASPYSSTFVHGEPLHHQFHAAPPQPPSHPQPSIGSHLYRHDSTASTAIFHDDAFTTARPIGAVSGFPCLRKSYLSDSFM</sequence>
<evidence type="ECO:0000256" key="3">
    <source>
        <dbReference type="ARBA" id="ARBA00022782"/>
    </source>
</evidence>
<dbReference type="FunFam" id="1.10.10.10:FF:000211">
    <property type="entry name" value="Regulatory factor X, 6"/>
    <property type="match status" value="1"/>
</dbReference>
<keyword evidence="14" id="KW-1185">Reference proteome</keyword>
<feature type="compositionally biased region" description="Low complexity" evidence="10">
    <location>
        <begin position="629"/>
        <end position="643"/>
    </location>
</feature>
<feature type="domain" description="RFX-type winged-helix" evidence="11">
    <location>
        <begin position="2"/>
        <end position="65"/>
    </location>
</feature>
<keyword evidence="7" id="KW-0539">Nucleus</keyword>
<keyword evidence="3" id="KW-0221">Differentiation</keyword>
<keyword evidence="6" id="KW-0804">Transcription</keyword>
<dbReference type="InterPro" id="IPR036388">
    <property type="entry name" value="WH-like_DNA-bd_sf"/>
</dbReference>
<dbReference type="InterPro" id="IPR039779">
    <property type="entry name" value="RFX-like"/>
</dbReference>
<feature type="compositionally biased region" description="Polar residues" evidence="10">
    <location>
        <begin position="545"/>
        <end position="563"/>
    </location>
</feature>
<gene>
    <name evidence="13" type="ORF">PoB_000282900</name>
</gene>
<evidence type="ECO:0000313" key="14">
    <source>
        <dbReference type="Proteomes" id="UP000735302"/>
    </source>
</evidence>
<dbReference type="Pfam" id="PF02257">
    <property type="entry name" value="RFX_DNA_binding"/>
    <property type="match status" value="1"/>
</dbReference>
<feature type="domain" description="RFX1-4/6/8-like BCD" evidence="12">
    <location>
        <begin position="130"/>
        <end position="342"/>
    </location>
</feature>